<gene>
    <name evidence="1" type="ORF">ACIBG2_48400</name>
</gene>
<reference evidence="1 2" key="1">
    <citation type="submission" date="2024-10" db="EMBL/GenBank/DDBJ databases">
        <title>The Natural Products Discovery Center: Release of the First 8490 Sequenced Strains for Exploring Actinobacteria Biosynthetic Diversity.</title>
        <authorList>
            <person name="Kalkreuter E."/>
            <person name="Kautsar S.A."/>
            <person name="Yang D."/>
            <person name="Bader C.D."/>
            <person name="Teijaro C.N."/>
            <person name="Fluegel L."/>
            <person name="Davis C.M."/>
            <person name="Simpson J.R."/>
            <person name="Lauterbach L."/>
            <person name="Steele A.D."/>
            <person name="Gui C."/>
            <person name="Meng S."/>
            <person name="Li G."/>
            <person name="Viehrig K."/>
            <person name="Ye F."/>
            <person name="Su P."/>
            <person name="Kiefer A.F."/>
            <person name="Nichols A."/>
            <person name="Cepeda A.J."/>
            <person name="Yan W."/>
            <person name="Fan B."/>
            <person name="Jiang Y."/>
            <person name="Adhikari A."/>
            <person name="Zheng C.-J."/>
            <person name="Schuster L."/>
            <person name="Cowan T.M."/>
            <person name="Smanski M.J."/>
            <person name="Chevrette M.G."/>
            <person name="De Carvalho L.P.S."/>
            <person name="Shen B."/>
        </authorList>
    </citation>
    <scope>NUCLEOTIDE SEQUENCE [LARGE SCALE GENOMIC DNA]</scope>
    <source>
        <strain evidence="1 2">NPDC050545</strain>
    </source>
</reference>
<proteinExistence type="predicted"/>
<evidence type="ECO:0000313" key="1">
    <source>
        <dbReference type="EMBL" id="MFI6505276.1"/>
    </source>
</evidence>
<accession>A0ABW7ZAS0</accession>
<comment type="caution">
    <text evidence="1">The sequence shown here is derived from an EMBL/GenBank/DDBJ whole genome shotgun (WGS) entry which is preliminary data.</text>
</comment>
<protein>
    <submittedName>
        <fullName evidence="1">N-acetyltransferase</fullName>
    </submittedName>
</protein>
<organism evidence="1 2">
    <name type="scientific">Nonomuraea typhae</name>
    <dbReference type="NCBI Taxonomy" id="2603600"/>
    <lineage>
        <taxon>Bacteria</taxon>
        <taxon>Bacillati</taxon>
        <taxon>Actinomycetota</taxon>
        <taxon>Actinomycetes</taxon>
        <taxon>Streptosporangiales</taxon>
        <taxon>Streptosporangiaceae</taxon>
        <taxon>Nonomuraea</taxon>
    </lineage>
</organism>
<dbReference type="EMBL" id="JBITGY010000018">
    <property type="protein sequence ID" value="MFI6505276.1"/>
    <property type="molecule type" value="Genomic_DNA"/>
</dbReference>
<dbReference type="RefSeq" id="WP_397091354.1">
    <property type="nucleotide sequence ID" value="NZ_JBITGY010000018.1"/>
</dbReference>
<dbReference type="Gene3D" id="3.40.630.30">
    <property type="match status" value="1"/>
</dbReference>
<keyword evidence="2" id="KW-1185">Reference proteome</keyword>
<evidence type="ECO:0000313" key="2">
    <source>
        <dbReference type="Proteomes" id="UP001612741"/>
    </source>
</evidence>
<name>A0ABW7ZAS0_9ACTN</name>
<dbReference type="Proteomes" id="UP001612741">
    <property type="component" value="Unassembled WGS sequence"/>
</dbReference>
<dbReference type="InterPro" id="IPR016181">
    <property type="entry name" value="Acyl_CoA_acyltransferase"/>
</dbReference>
<sequence length="248" mass="27599">MSAMSLRITTLADRPELADTLWDMDTAWPEFMFNDPIADLFYAVATSQYADYVLVATDERGEQVARACMIPFISRDDGELPEDGWDAVIRRGWLARQRGTEPDAISALEVSIRKDRLGNGLSARMIAAMRAHAGELGFSELVAPVRPNQKHLEPHTPAEEYAFRTRQDGLPYDAWLRVHARAGGRVVKVATRSMTISGTLGEWREWTGLPFDVDGAVEVPGALVPVHVDVAHNHAVYVEPNIWVSHPL</sequence>
<dbReference type="SUPFAM" id="SSF55729">
    <property type="entry name" value="Acyl-CoA N-acyltransferases (Nat)"/>
    <property type="match status" value="1"/>
</dbReference>